<evidence type="ECO:0000313" key="1">
    <source>
        <dbReference type="EMBL" id="PNX79828.1"/>
    </source>
</evidence>
<reference evidence="1 2" key="2">
    <citation type="journal article" date="2017" name="Front. Plant Sci.">
        <title>Gene Classification and Mining of Molecular Markers Useful in Red Clover (Trifolium pratense) Breeding.</title>
        <authorList>
            <person name="Istvanek J."/>
            <person name="Dluhosova J."/>
            <person name="Dluhos P."/>
            <person name="Patkova L."/>
            <person name="Nedelnik J."/>
            <person name="Repkova J."/>
        </authorList>
    </citation>
    <scope>NUCLEOTIDE SEQUENCE [LARGE SCALE GENOMIC DNA]</scope>
    <source>
        <strain evidence="2">cv. Tatra</strain>
        <tissue evidence="1">Young leaves</tissue>
    </source>
</reference>
<accession>A0A2K3LMQ8</accession>
<comment type="caution">
    <text evidence="1">The sequence shown here is derived from an EMBL/GenBank/DDBJ whole genome shotgun (WGS) entry which is preliminary data.</text>
</comment>
<dbReference type="AlphaFoldDB" id="A0A2K3LMQ8"/>
<sequence length="142" mass="16465">MAFGGEDGPIIKALIRWMPWDKLSYPKKMGGLGFRDFHAFNKAMIAKQGWRIMDNPDLLVSSKVLKAREVLKTSCRWVVGDRRKVRVMGEPWLRGEEGKWLSSPQVEEAFQLHVNQLMVEGERKWDEQKIQTLFPSEVAHNI</sequence>
<feature type="non-terminal residue" evidence="1">
    <location>
        <position position="142"/>
    </location>
</feature>
<protein>
    <submittedName>
        <fullName evidence="1">Ribonuclease H</fullName>
    </submittedName>
</protein>
<dbReference type="Proteomes" id="UP000236291">
    <property type="component" value="Unassembled WGS sequence"/>
</dbReference>
<reference evidence="1 2" key="1">
    <citation type="journal article" date="2014" name="Am. J. Bot.">
        <title>Genome assembly and annotation for red clover (Trifolium pratense; Fabaceae).</title>
        <authorList>
            <person name="Istvanek J."/>
            <person name="Jaros M."/>
            <person name="Krenek A."/>
            <person name="Repkova J."/>
        </authorList>
    </citation>
    <scope>NUCLEOTIDE SEQUENCE [LARGE SCALE GENOMIC DNA]</scope>
    <source>
        <strain evidence="2">cv. Tatra</strain>
        <tissue evidence="1">Young leaves</tissue>
    </source>
</reference>
<evidence type="ECO:0000313" key="2">
    <source>
        <dbReference type="Proteomes" id="UP000236291"/>
    </source>
</evidence>
<name>A0A2K3LMQ8_TRIPR</name>
<gene>
    <name evidence="1" type="ORF">L195_g035817</name>
</gene>
<dbReference type="EMBL" id="ASHM01036711">
    <property type="protein sequence ID" value="PNX79828.1"/>
    <property type="molecule type" value="Genomic_DNA"/>
</dbReference>
<proteinExistence type="predicted"/>
<dbReference type="STRING" id="57577.A0A2K3LMQ8"/>
<organism evidence="1 2">
    <name type="scientific">Trifolium pratense</name>
    <name type="common">Red clover</name>
    <dbReference type="NCBI Taxonomy" id="57577"/>
    <lineage>
        <taxon>Eukaryota</taxon>
        <taxon>Viridiplantae</taxon>
        <taxon>Streptophyta</taxon>
        <taxon>Embryophyta</taxon>
        <taxon>Tracheophyta</taxon>
        <taxon>Spermatophyta</taxon>
        <taxon>Magnoliopsida</taxon>
        <taxon>eudicotyledons</taxon>
        <taxon>Gunneridae</taxon>
        <taxon>Pentapetalae</taxon>
        <taxon>rosids</taxon>
        <taxon>fabids</taxon>
        <taxon>Fabales</taxon>
        <taxon>Fabaceae</taxon>
        <taxon>Papilionoideae</taxon>
        <taxon>50 kb inversion clade</taxon>
        <taxon>NPAAA clade</taxon>
        <taxon>Hologalegina</taxon>
        <taxon>IRL clade</taxon>
        <taxon>Trifolieae</taxon>
        <taxon>Trifolium</taxon>
    </lineage>
</organism>